<dbReference type="AlphaFoldDB" id="D6WLI6"/>
<evidence type="ECO:0000313" key="3">
    <source>
        <dbReference type="Proteomes" id="UP000007266"/>
    </source>
</evidence>
<reference evidence="2 3" key="1">
    <citation type="journal article" date="2008" name="Nature">
        <title>The genome of the model beetle and pest Tribolium castaneum.</title>
        <authorList>
            <consortium name="Tribolium Genome Sequencing Consortium"/>
            <person name="Richards S."/>
            <person name="Gibbs R.A."/>
            <person name="Weinstock G.M."/>
            <person name="Brown S.J."/>
            <person name="Denell R."/>
            <person name="Beeman R.W."/>
            <person name="Gibbs R."/>
            <person name="Beeman R.W."/>
            <person name="Brown S.J."/>
            <person name="Bucher G."/>
            <person name="Friedrich M."/>
            <person name="Grimmelikhuijzen C.J."/>
            <person name="Klingler M."/>
            <person name="Lorenzen M."/>
            <person name="Richards S."/>
            <person name="Roth S."/>
            <person name="Schroder R."/>
            <person name="Tautz D."/>
            <person name="Zdobnov E.M."/>
            <person name="Muzny D."/>
            <person name="Gibbs R.A."/>
            <person name="Weinstock G.M."/>
            <person name="Attaway T."/>
            <person name="Bell S."/>
            <person name="Buhay C.J."/>
            <person name="Chandrabose M.N."/>
            <person name="Chavez D."/>
            <person name="Clerk-Blankenburg K.P."/>
            <person name="Cree A."/>
            <person name="Dao M."/>
            <person name="Davis C."/>
            <person name="Chacko J."/>
            <person name="Dinh H."/>
            <person name="Dugan-Rocha S."/>
            <person name="Fowler G."/>
            <person name="Garner T.T."/>
            <person name="Garnes J."/>
            <person name="Gnirke A."/>
            <person name="Hawes A."/>
            <person name="Hernandez J."/>
            <person name="Hines S."/>
            <person name="Holder M."/>
            <person name="Hume J."/>
            <person name="Jhangiani S.N."/>
            <person name="Joshi V."/>
            <person name="Khan Z.M."/>
            <person name="Jackson L."/>
            <person name="Kovar C."/>
            <person name="Kowis A."/>
            <person name="Lee S."/>
            <person name="Lewis L.R."/>
            <person name="Margolis J."/>
            <person name="Morgan M."/>
            <person name="Nazareth L.V."/>
            <person name="Nguyen N."/>
            <person name="Okwuonu G."/>
            <person name="Parker D."/>
            <person name="Richards S."/>
            <person name="Ruiz S.J."/>
            <person name="Santibanez J."/>
            <person name="Savard J."/>
            <person name="Scherer S.E."/>
            <person name="Schneider B."/>
            <person name="Sodergren E."/>
            <person name="Tautz D."/>
            <person name="Vattahil S."/>
            <person name="Villasana D."/>
            <person name="White C.S."/>
            <person name="Wright R."/>
            <person name="Park Y."/>
            <person name="Beeman R.W."/>
            <person name="Lord J."/>
            <person name="Oppert B."/>
            <person name="Lorenzen M."/>
            <person name="Brown S."/>
            <person name="Wang L."/>
            <person name="Savard J."/>
            <person name="Tautz D."/>
            <person name="Richards S."/>
            <person name="Weinstock G."/>
            <person name="Gibbs R.A."/>
            <person name="Liu Y."/>
            <person name="Worley K."/>
            <person name="Weinstock G."/>
            <person name="Elsik C.G."/>
            <person name="Reese J.T."/>
            <person name="Elhaik E."/>
            <person name="Landan G."/>
            <person name="Graur D."/>
            <person name="Arensburger P."/>
            <person name="Atkinson P."/>
            <person name="Beeman R.W."/>
            <person name="Beidler J."/>
            <person name="Brown S.J."/>
            <person name="Demuth J.P."/>
            <person name="Drury D.W."/>
            <person name="Du Y.Z."/>
            <person name="Fujiwara H."/>
            <person name="Lorenzen M."/>
            <person name="Maselli V."/>
            <person name="Osanai M."/>
            <person name="Park Y."/>
            <person name="Robertson H.M."/>
            <person name="Tu Z."/>
            <person name="Wang J.J."/>
            <person name="Wang S."/>
            <person name="Richards S."/>
            <person name="Song H."/>
            <person name="Zhang L."/>
            <person name="Sodergren E."/>
            <person name="Werner D."/>
            <person name="Stanke M."/>
            <person name="Morgenstern B."/>
            <person name="Solovyev V."/>
            <person name="Kosarev P."/>
            <person name="Brown G."/>
            <person name="Chen H.C."/>
            <person name="Ermolaeva O."/>
            <person name="Hlavina W."/>
            <person name="Kapustin Y."/>
            <person name="Kiryutin B."/>
            <person name="Kitts P."/>
            <person name="Maglott D."/>
            <person name="Pruitt K."/>
            <person name="Sapojnikov V."/>
            <person name="Souvorov A."/>
            <person name="Mackey A.J."/>
            <person name="Waterhouse R.M."/>
            <person name="Wyder S."/>
            <person name="Zdobnov E.M."/>
            <person name="Zdobnov E.M."/>
            <person name="Wyder S."/>
            <person name="Kriventseva E.V."/>
            <person name="Kadowaki T."/>
            <person name="Bork P."/>
            <person name="Aranda M."/>
            <person name="Bao R."/>
            <person name="Beermann A."/>
            <person name="Berns N."/>
            <person name="Bolognesi R."/>
            <person name="Bonneton F."/>
            <person name="Bopp D."/>
            <person name="Brown S.J."/>
            <person name="Bucher G."/>
            <person name="Butts T."/>
            <person name="Chaumot A."/>
            <person name="Denell R.E."/>
            <person name="Ferrier D.E."/>
            <person name="Friedrich M."/>
            <person name="Gordon C.M."/>
            <person name="Jindra M."/>
            <person name="Klingler M."/>
            <person name="Lan Q."/>
            <person name="Lattorff H.M."/>
            <person name="Laudet V."/>
            <person name="von Levetsow C."/>
            <person name="Liu Z."/>
            <person name="Lutz R."/>
            <person name="Lynch J.A."/>
            <person name="da Fonseca R.N."/>
            <person name="Posnien N."/>
            <person name="Reuter R."/>
            <person name="Roth S."/>
            <person name="Savard J."/>
            <person name="Schinko J.B."/>
            <person name="Schmitt C."/>
            <person name="Schoppmeier M."/>
            <person name="Schroder R."/>
            <person name="Shippy T.D."/>
            <person name="Simonnet F."/>
            <person name="Marques-Souza H."/>
            <person name="Tautz D."/>
            <person name="Tomoyasu Y."/>
            <person name="Trauner J."/>
            <person name="Van der Zee M."/>
            <person name="Vervoort M."/>
            <person name="Wittkopp N."/>
            <person name="Wimmer E.A."/>
            <person name="Yang X."/>
            <person name="Jones A.K."/>
            <person name="Sattelle D.B."/>
            <person name="Ebert P.R."/>
            <person name="Nelson D."/>
            <person name="Scott J.G."/>
            <person name="Beeman R.W."/>
            <person name="Muthukrishnan S."/>
            <person name="Kramer K.J."/>
            <person name="Arakane Y."/>
            <person name="Beeman R.W."/>
            <person name="Zhu Q."/>
            <person name="Hogenkamp D."/>
            <person name="Dixit R."/>
            <person name="Oppert B."/>
            <person name="Jiang H."/>
            <person name="Zou Z."/>
            <person name="Marshall J."/>
            <person name="Elpidina E."/>
            <person name="Vinokurov K."/>
            <person name="Oppert C."/>
            <person name="Zou Z."/>
            <person name="Evans J."/>
            <person name="Lu Z."/>
            <person name="Zhao P."/>
            <person name="Sumathipala N."/>
            <person name="Altincicek B."/>
            <person name="Vilcinskas A."/>
            <person name="Williams M."/>
            <person name="Hultmark D."/>
            <person name="Hetru C."/>
            <person name="Jiang H."/>
            <person name="Grimmelikhuijzen C.J."/>
            <person name="Hauser F."/>
            <person name="Cazzamali G."/>
            <person name="Williamson M."/>
            <person name="Park Y."/>
            <person name="Li B."/>
            <person name="Tanaka Y."/>
            <person name="Predel R."/>
            <person name="Neupert S."/>
            <person name="Schachtner J."/>
            <person name="Verleyen P."/>
            <person name="Raible F."/>
            <person name="Bork P."/>
            <person name="Friedrich M."/>
            <person name="Walden K.K."/>
            <person name="Robertson H.M."/>
            <person name="Angeli S."/>
            <person name="Foret S."/>
            <person name="Bucher G."/>
            <person name="Schuetz S."/>
            <person name="Maleszka R."/>
            <person name="Wimmer E.A."/>
            <person name="Beeman R.W."/>
            <person name="Lorenzen M."/>
            <person name="Tomoyasu Y."/>
            <person name="Miller S.C."/>
            <person name="Grossmann D."/>
            <person name="Bucher G."/>
        </authorList>
    </citation>
    <scope>NUCLEOTIDE SEQUENCE [LARGE SCALE GENOMIC DNA]</scope>
    <source>
        <strain evidence="2 3">Georgia GA2</strain>
    </source>
</reference>
<keyword evidence="3" id="KW-1185">Reference proteome</keyword>
<dbReference type="Proteomes" id="UP000007266">
    <property type="component" value="Linkage group 5"/>
</dbReference>
<keyword evidence="1" id="KW-0472">Membrane</keyword>
<reference evidence="2 3" key="2">
    <citation type="journal article" date="2010" name="Nucleic Acids Res.">
        <title>BeetleBase in 2010: revisions to provide comprehensive genomic information for Tribolium castaneum.</title>
        <authorList>
            <person name="Kim H.S."/>
            <person name="Murphy T."/>
            <person name="Xia J."/>
            <person name="Caragea D."/>
            <person name="Park Y."/>
            <person name="Beeman R.W."/>
            <person name="Lorenzen M.D."/>
            <person name="Butcher S."/>
            <person name="Manak J.R."/>
            <person name="Brown S.J."/>
        </authorList>
    </citation>
    <scope>GENOME REANNOTATION</scope>
    <source>
        <strain evidence="2 3">Georgia GA2</strain>
    </source>
</reference>
<organism evidence="2 3">
    <name type="scientific">Tribolium castaneum</name>
    <name type="common">Red flour beetle</name>
    <dbReference type="NCBI Taxonomy" id="7070"/>
    <lineage>
        <taxon>Eukaryota</taxon>
        <taxon>Metazoa</taxon>
        <taxon>Ecdysozoa</taxon>
        <taxon>Arthropoda</taxon>
        <taxon>Hexapoda</taxon>
        <taxon>Insecta</taxon>
        <taxon>Pterygota</taxon>
        <taxon>Neoptera</taxon>
        <taxon>Endopterygota</taxon>
        <taxon>Coleoptera</taxon>
        <taxon>Polyphaga</taxon>
        <taxon>Cucujiformia</taxon>
        <taxon>Tenebrionidae</taxon>
        <taxon>Tenebrionidae incertae sedis</taxon>
        <taxon>Tribolium</taxon>
    </lineage>
</organism>
<dbReference type="HOGENOM" id="CLU_2834454_0_0_1"/>
<keyword evidence="1" id="KW-1133">Transmembrane helix</keyword>
<evidence type="ECO:0000256" key="1">
    <source>
        <dbReference type="SAM" id="Phobius"/>
    </source>
</evidence>
<evidence type="ECO:0000313" key="2">
    <source>
        <dbReference type="EMBL" id="EFA04119.1"/>
    </source>
</evidence>
<dbReference type="InParanoid" id="D6WLI6"/>
<name>D6WLI6_TRICA</name>
<sequence length="66" mass="7554">MSQNELTPSSQHLMMMLFGGLFLTVVDFTIPLLLTRDSIRRKDVSVVCSQEASRRRCKNIEKPLKS</sequence>
<proteinExistence type="predicted"/>
<protein>
    <submittedName>
        <fullName evidence="2">Uncharacterized protein</fullName>
    </submittedName>
</protein>
<keyword evidence="1" id="KW-0812">Transmembrane</keyword>
<dbReference type="EMBL" id="KQ971343">
    <property type="protein sequence ID" value="EFA04119.1"/>
    <property type="molecule type" value="Genomic_DNA"/>
</dbReference>
<gene>
    <name evidence="2" type="primary">GLEAN_14358</name>
    <name evidence="2" type="ORF">TcasGA2_TC014358</name>
</gene>
<accession>D6WLI6</accession>
<feature type="transmembrane region" description="Helical" evidence="1">
    <location>
        <begin position="12"/>
        <end position="34"/>
    </location>
</feature>